<proteinExistence type="predicted"/>
<dbReference type="InterPro" id="IPR052024">
    <property type="entry name" value="Methanogen_methyltrans"/>
</dbReference>
<dbReference type="GO" id="GO:0004853">
    <property type="term" value="F:uroporphyrinogen decarboxylase activity"/>
    <property type="evidence" value="ECO:0007669"/>
    <property type="project" value="InterPro"/>
</dbReference>
<dbReference type="SUPFAM" id="SSF51726">
    <property type="entry name" value="UROD/MetE-like"/>
    <property type="match status" value="1"/>
</dbReference>
<keyword evidence="2" id="KW-0489">Methyltransferase</keyword>
<dbReference type="GO" id="GO:0006779">
    <property type="term" value="P:porphyrin-containing compound biosynthetic process"/>
    <property type="evidence" value="ECO:0007669"/>
    <property type="project" value="InterPro"/>
</dbReference>
<dbReference type="PANTHER" id="PTHR47099:SF1">
    <property type="entry name" value="METHYLCOBAMIDE:COM METHYLTRANSFERASE MTBA"/>
    <property type="match status" value="1"/>
</dbReference>
<dbReference type="InterPro" id="IPR000257">
    <property type="entry name" value="Uroporphyrinogen_deCOase"/>
</dbReference>
<dbReference type="InterPro" id="IPR038071">
    <property type="entry name" value="UROD/MetE-like_sf"/>
</dbReference>
<dbReference type="Pfam" id="PF01208">
    <property type="entry name" value="URO-D"/>
    <property type="match status" value="1"/>
</dbReference>
<evidence type="ECO:0000313" key="2">
    <source>
        <dbReference type="EMBL" id="TLD01997.1"/>
    </source>
</evidence>
<dbReference type="PANTHER" id="PTHR47099">
    <property type="entry name" value="METHYLCOBAMIDE:COM METHYLTRANSFERASE MTBA"/>
    <property type="match status" value="1"/>
</dbReference>
<feature type="domain" description="Uroporphyrinogen decarboxylase (URO-D)" evidence="1">
    <location>
        <begin position="128"/>
        <end position="339"/>
    </location>
</feature>
<evidence type="ECO:0000259" key="1">
    <source>
        <dbReference type="Pfam" id="PF01208"/>
    </source>
</evidence>
<keyword evidence="3" id="KW-1185">Reference proteome</keyword>
<sequence length="346" mass="39728">MKRHLLRDEVAAVIERREAAQGIPTFLCKWWGDGTEEKYGQELQEVASRYPDDIFDAWVTMPGSVESTTDNPEYRFGFKENYSEAAVHSIGKDVELLDDWDDFEEFLASFPDPHEPGIFDHMEQNVSEVDGRYKLGGFWRVFHERFWTIRGMENLMIDYYEEMDNLKILGQRLVDFYKVIVDRYAELGFDGIFTSDDLGHQTGPMMSPQVFEELYLPLYKELISHIHSKGMHFWLHSCGDNSLLMDYLIEAGLDVFHPVQKGCMDRKETAEKFGGKITFLCGIDVQHLMPEGSPDDVRAEIGQMRETFGRPDGGMMFAAGNGIMPDTPLKNIEAMLEAVVSDREDV</sequence>
<dbReference type="GO" id="GO:0008168">
    <property type="term" value="F:methyltransferase activity"/>
    <property type="evidence" value="ECO:0007669"/>
    <property type="project" value="UniProtKB-KW"/>
</dbReference>
<reference evidence="2 3" key="1">
    <citation type="journal article" date="2019" name="Anaerobe">
        <title>Detection of Robinsoniella peoriensis in multiple bone samples of a trauma patient.</title>
        <authorList>
            <person name="Schrottner P."/>
            <person name="Hartwich K."/>
            <person name="Bunk B."/>
            <person name="Schober I."/>
            <person name="Helbig S."/>
            <person name="Rudolph W.W."/>
            <person name="Gunzer F."/>
        </authorList>
    </citation>
    <scope>NUCLEOTIDE SEQUENCE [LARGE SCALE GENOMIC DNA]</scope>
    <source>
        <strain evidence="2 3">DSM 106044</strain>
    </source>
</reference>
<dbReference type="AlphaFoldDB" id="A0A4U8QAJ5"/>
<dbReference type="RefSeq" id="WP_044294602.1">
    <property type="nucleotide sequence ID" value="NZ_JTGN01000004.1"/>
</dbReference>
<dbReference type="Gene3D" id="3.20.20.210">
    <property type="match status" value="1"/>
</dbReference>
<name>A0A4U8QAJ5_9FIRM</name>
<keyword evidence="2" id="KW-0808">Transferase</keyword>
<comment type="caution">
    <text evidence="2">The sequence shown here is derived from an EMBL/GenBank/DDBJ whole genome shotgun (WGS) entry which is preliminary data.</text>
</comment>
<organism evidence="2 3">
    <name type="scientific">Robinsoniella peoriensis</name>
    <dbReference type="NCBI Taxonomy" id="180332"/>
    <lineage>
        <taxon>Bacteria</taxon>
        <taxon>Bacillati</taxon>
        <taxon>Bacillota</taxon>
        <taxon>Clostridia</taxon>
        <taxon>Lachnospirales</taxon>
        <taxon>Lachnospiraceae</taxon>
        <taxon>Robinsoniella</taxon>
    </lineage>
</organism>
<dbReference type="STRING" id="180332.GCA_000797495_00363"/>
<evidence type="ECO:0000313" key="3">
    <source>
        <dbReference type="Proteomes" id="UP000306509"/>
    </source>
</evidence>
<protein>
    <submittedName>
        <fullName evidence="2">Methylcobalamin:coenzyme M methyltransferase</fullName>
    </submittedName>
</protein>
<dbReference type="GO" id="GO:0032259">
    <property type="term" value="P:methylation"/>
    <property type="evidence" value="ECO:0007669"/>
    <property type="project" value="UniProtKB-KW"/>
</dbReference>
<dbReference type="Proteomes" id="UP000306509">
    <property type="component" value="Unassembled WGS sequence"/>
</dbReference>
<gene>
    <name evidence="2" type="ORF">DSM106044_01034</name>
</gene>
<accession>A0A4U8QAJ5</accession>
<dbReference type="EMBL" id="QGQD01000023">
    <property type="protein sequence ID" value="TLD01997.1"/>
    <property type="molecule type" value="Genomic_DNA"/>
</dbReference>